<dbReference type="InterPro" id="IPR008538">
    <property type="entry name" value="Uma2"/>
</dbReference>
<dbReference type="InterPro" id="IPR012296">
    <property type="entry name" value="Nuclease_put_TT1808"/>
</dbReference>
<evidence type="ECO:0000259" key="1">
    <source>
        <dbReference type="Pfam" id="PF05685"/>
    </source>
</evidence>
<keyword evidence="2" id="KW-0378">Hydrolase</keyword>
<dbReference type="KEGG" id="nfl:COO91_08076"/>
<organism evidence="2 3">
    <name type="scientific">Nostoc flagelliforme CCNUN1</name>
    <dbReference type="NCBI Taxonomy" id="2038116"/>
    <lineage>
        <taxon>Bacteria</taxon>
        <taxon>Bacillati</taxon>
        <taxon>Cyanobacteriota</taxon>
        <taxon>Cyanophyceae</taxon>
        <taxon>Nostocales</taxon>
        <taxon>Nostocaceae</taxon>
        <taxon>Nostoc</taxon>
    </lineage>
</organism>
<keyword evidence="3" id="KW-1185">Reference proteome</keyword>
<dbReference type="GO" id="GO:0004519">
    <property type="term" value="F:endonuclease activity"/>
    <property type="evidence" value="ECO:0007669"/>
    <property type="project" value="UniProtKB-KW"/>
</dbReference>
<dbReference type="Proteomes" id="UP000232003">
    <property type="component" value="Chromosome"/>
</dbReference>
<evidence type="ECO:0000313" key="3">
    <source>
        <dbReference type="Proteomes" id="UP000232003"/>
    </source>
</evidence>
<dbReference type="Pfam" id="PF05685">
    <property type="entry name" value="Uma2"/>
    <property type="match status" value="1"/>
</dbReference>
<dbReference type="EMBL" id="CP024785">
    <property type="protein sequence ID" value="AUB41981.1"/>
    <property type="molecule type" value="Genomic_DNA"/>
</dbReference>
<keyword evidence="2" id="KW-0540">Nuclease</keyword>
<proteinExistence type="predicted"/>
<dbReference type="AlphaFoldDB" id="A0A2K8T2T0"/>
<keyword evidence="2" id="KW-0255">Endonuclease</keyword>
<feature type="domain" description="Putative restriction endonuclease" evidence="1">
    <location>
        <begin position="11"/>
        <end position="57"/>
    </location>
</feature>
<dbReference type="OrthoDB" id="516491at2"/>
<protein>
    <submittedName>
        <fullName evidence="2">Endonuclease, Uma2 family</fullName>
    </submittedName>
</protein>
<dbReference type="Gene3D" id="3.90.1570.10">
    <property type="entry name" value="tt1808, chain A"/>
    <property type="match status" value="1"/>
</dbReference>
<name>A0A2K8T2T0_9NOSO</name>
<gene>
    <name evidence="2" type="ORF">COO91_08076</name>
</gene>
<accession>A0A2K8T2T0</accession>
<sequence length="89" mass="10077">MTQALSKTITFEEFVQCEPESSRYELHEGVVVEMQPTGDHEEIKGFLNRKLNVESDRLSLPCLIPSQAARPLLRLVKTPDKLHEVVAMA</sequence>
<reference evidence="2 3" key="1">
    <citation type="submission" date="2017-11" db="EMBL/GenBank/DDBJ databases">
        <title>Complete genome of a free-living desiccation-tolerant cyanobacterium and its photosynthetic adaptation to extreme terrestrial habitat.</title>
        <authorList>
            <person name="Shang J."/>
        </authorList>
    </citation>
    <scope>NUCLEOTIDE SEQUENCE [LARGE SCALE GENOMIC DNA]</scope>
    <source>
        <strain evidence="2 3">CCNUN1</strain>
    </source>
</reference>
<evidence type="ECO:0000313" key="2">
    <source>
        <dbReference type="EMBL" id="AUB41981.1"/>
    </source>
</evidence>
<dbReference type="RefSeq" id="WP_100902180.1">
    <property type="nucleotide sequence ID" value="NZ_CAWNNC010000001.1"/>
</dbReference>